<gene>
    <name evidence="18" type="ORF">SAMN04488516_10851</name>
</gene>
<dbReference type="Gene3D" id="3.40.50.300">
    <property type="entry name" value="P-loop containing nucleotide triphosphate hydrolases"/>
    <property type="match status" value="1"/>
</dbReference>
<keyword evidence="11 18" id="KW-0808">Transferase</keyword>
<reference evidence="18 19" key="1">
    <citation type="submission" date="2016-10" db="EMBL/GenBank/DDBJ databases">
        <authorList>
            <person name="de Groot N.N."/>
        </authorList>
    </citation>
    <scope>NUCLEOTIDE SEQUENCE [LARGE SCALE GENOMIC DNA]</scope>
    <source>
        <strain evidence="18 19">DSM 15269</strain>
    </source>
</reference>
<evidence type="ECO:0000256" key="14">
    <source>
        <dbReference type="ARBA" id="ARBA00022840"/>
    </source>
</evidence>
<organism evidence="18 19">
    <name type="scientific">Desulfonauticus submarinus</name>
    <dbReference type="NCBI Taxonomy" id="206665"/>
    <lineage>
        <taxon>Bacteria</taxon>
        <taxon>Pseudomonadati</taxon>
        <taxon>Thermodesulfobacteriota</taxon>
        <taxon>Desulfovibrionia</taxon>
        <taxon>Desulfovibrionales</taxon>
        <taxon>Desulfonauticaceae</taxon>
        <taxon>Desulfonauticus</taxon>
    </lineage>
</organism>
<sequence length="174" mass="19878">MFELVLGGVRSGKSKFALSLLKKEGRRGLIVTAKSLDFNFKRQILQHRKERDKDILVFESGHDLGARIANLPLDLDSLLIEGLDFWFFSIVKLKNKEQILSSFWKNLKNRREHVVLVSSEMSLGFLPVNIDIELVRECGEFNQKLAQLCSKVYLVVAGCPVILKDKEDKENGLF</sequence>
<evidence type="ECO:0000256" key="10">
    <source>
        <dbReference type="ARBA" id="ARBA00022573"/>
    </source>
</evidence>
<dbReference type="EC" id="2.7.7.62" evidence="9"/>
<dbReference type="GO" id="GO:0008820">
    <property type="term" value="F:cobinamide phosphate guanylyltransferase activity"/>
    <property type="evidence" value="ECO:0007669"/>
    <property type="project" value="UniProtKB-EC"/>
</dbReference>
<evidence type="ECO:0000256" key="6">
    <source>
        <dbReference type="ARBA" id="ARBA00005159"/>
    </source>
</evidence>
<comment type="catalytic activity">
    <reaction evidence="1">
        <text>adenosylcob(III)inamide + ATP = adenosylcob(III)inamide phosphate + ADP + H(+)</text>
        <dbReference type="Rhea" id="RHEA:15769"/>
        <dbReference type="ChEBI" id="CHEBI:2480"/>
        <dbReference type="ChEBI" id="CHEBI:15378"/>
        <dbReference type="ChEBI" id="CHEBI:30616"/>
        <dbReference type="ChEBI" id="CHEBI:58502"/>
        <dbReference type="ChEBI" id="CHEBI:456216"/>
        <dbReference type="EC" id="2.7.1.156"/>
    </reaction>
</comment>
<dbReference type="GO" id="GO:0009236">
    <property type="term" value="P:cobalamin biosynthetic process"/>
    <property type="evidence" value="ECO:0007669"/>
    <property type="project" value="UniProtKB-UniPathway"/>
</dbReference>
<evidence type="ECO:0000313" key="19">
    <source>
        <dbReference type="Proteomes" id="UP000199602"/>
    </source>
</evidence>
<dbReference type="InterPro" id="IPR003203">
    <property type="entry name" value="CobU/CobP"/>
</dbReference>
<evidence type="ECO:0000256" key="13">
    <source>
        <dbReference type="ARBA" id="ARBA00022777"/>
    </source>
</evidence>
<keyword evidence="15" id="KW-0342">GTP-binding</keyword>
<keyword evidence="12" id="KW-0547">Nucleotide-binding</keyword>
<keyword evidence="13 18" id="KW-0418">Kinase</keyword>
<dbReference type="PANTHER" id="PTHR34848">
    <property type="match status" value="1"/>
</dbReference>
<evidence type="ECO:0000256" key="7">
    <source>
        <dbReference type="ARBA" id="ARBA00007490"/>
    </source>
</evidence>
<proteinExistence type="inferred from homology"/>
<dbReference type="EC" id="2.7.1.156" evidence="8"/>
<evidence type="ECO:0000256" key="12">
    <source>
        <dbReference type="ARBA" id="ARBA00022741"/>
    </source>
</evidence>
<dbReference type="GO" id="GO:0043752">
    <property type="term" value="F:adenosylcobinamide kinase activity"/>
    <property type="evidence" value="ECO:0007669"/>
    <property type="project" value="UniProtKB-EC"/>
</dbReference>
<keyword evidence="18" id="KW-0548">Nucleotidyltransferase</keyword>
<dbReference type="UniPathway" id="UPA00148">
    <property type="reaction ID" value="UER00236"/>
</dbReference>
<dbReference type="GO" id="GO:0005525">
    <property type="term" value="F:GTP binding"/>
    <property type="evidence" value="ECO:0007669"/>
    <property type="project" value="UniProtKB-KW"/>
</dbReference>
<comment type="function">
    <text evidence="4">Catalyzes ATP-dependent phosphorylation of adenosylcobinamide and addition of GMP to adenosylcobinamide phosphate.</text>
</comment>
<evidence type="ECO:0000256" key="4">
    <source>
        <dbReference type="ARBA" id="ARBA00003889"/>
    </source>
</evidence>
<keyword evidence="10" id="KW-0169">Cobalamin biosynthesis</keyword>
<dbReference type="RefSeq" id="WP_159427710.1">
    <property type="nucleotide sequence ID" value="NZ_FNIN01000008.1"/>
</dbReference>
<dbReference type="STRING" id="206665.SAMN04488516_10851"/>
<evidence type="ECO:0000256" key="8">
    <source>
        <dbReference type="ARBA" id="ARBA00012016"/>
    </source>
</evidence>
<dbReference type="PANTHER" id="PTHR34848:SF1">
    <property type="entry name" value="BIFUNCTIONAL ADENOSYLCOBALAMIN BIOSYNTHESIS PROTEIN COBU"/>
    <property type="match status" value="1"/>
</dbReference>
<name>A0A1H0EMB2_9BACT</name>
<dbReference type="EMBL" id="FNIN01000008">
    <property type="protein sequence ID" value="SDN83463.1"/>
    <property type="molecule type" value="Genomic_DNA"/>
</dbReference>
<protein>
    <recommendedName>
        <fullName evidence="16">Adenosylcobinamide kinase</fullName>
        <ecNumber evidence="8">2.7.1.156</ecNumber>
        <ecNumber evidence="9">2.7.7.62</ecNumber>
    </recommendedName>
    <alternativeName>
        <fullName evidence="17">Adenosylcobinamide-phosphate guanylyltransferase</fullName>
    </alternativeName>
</protein>
<evidence type="ECO:0000256" key="3">
    <source>
        <dbReference type="ARBA" id="ARBA00001522"/>
    </source>
</evidence>
<evidence type="ECO:0000256" key="11">
    <source>
        <dbReference type="ARBA" id="ARBA00022679"/>
    </source>
</evidence>
<keyword evidence="14" id="KW-0067">ATP-binding</keyword>
<comment type="similarity">
    <text evidence="7">Belongs to the CobU/CobP family.</text>
</comment>
<evidence type="ECO:0000313" key="18">
    <source>
        <dbReference type="EMBL" id="SDN83463.1"/>
    </source>
</evidence>
<accession>A0A1H0EMB2</accession>
<evidence type="ECO:0000256" key="16">
    <source>
        <dbReference type="ARBA" id="ARBA00029570"/>
    </source>
</evidence>
<comment type="catalytic activity">
    <reaction evidence="2">
        <text>adenosylcob(III)inamide phosphate + GTP + H(+) = adenosylcob(III)inamide-GDP + diphosphate</text>
        <dbReference type="Rhea" id="RHEA:22712"/>
        <dbReference type="ChEBI" id="CHEBI:15378"/>
        <dbReference type="ChEBI" id="CHEBI:33019"/>
        <dbReference type="ChEBI" id="CHEBI:37565"/>
        <dbReference type="ChEBI" id="CHEBI:58502"/>
        <dbReference type="ChEBI" id="CHEBI:60487"/>
        <dbReference type="EC" id="2.7.7.62"/>
    </reaction>
</comment>
<dbReference type="Pfam" id="PF02283">
    <property type="entry name" value="CobU"/>
    <property type="match status" value="1"/>
</dbReference>
<comment type="pathway">
    <text evidence="6">Cofactor biosynthesis; adenosylcobalamin biosynthesis; adenosylcobalamin from cob(II)yrinate a,c-diamide: step 5/7.</text>
</comment>
<dbReference type="Proteomes" id="UP000199602">
    <property type="component" value="Unassembled WGS sequence"/>
</dbReference>
<comment type="pathway">
    <text evidence="5">Cofactor biosynthesis; adenosylcobalamin biosynthesis; adenosylcobalamin from cob(II)yrinate a,c-diamide: step 6/7.</text>
</comment>
<comment type="catalytic activity">
    <reaction evidence="3">
        <text>adenosylcob(III)inamide + GTP = adenosylcob(III)inamide phosphate + GDP + H(+)</text>
        <dbReference type="Rhea" id="RHEA:15765"/>
        <dbReference type="ChEBI" id="CHEBI:2480"/>
        <dbReference type="ChEBI" id="CHEBI:15378"/>
        <dbReference type="ChEBI" id="CHEBI:37565"/>
        <dbReference type="ChEBI" id="CHEBI:58189"/>
        <dbReference type="ChEBI" id="CHEBI:58502"/>
        <dbReference type="EC" id="2.7.1.156"/>
    </reaction>
</comment>
<dbReference type="OrthoDB" id="9788370at2"/>
<dbReference type="GO" id="GO:0005524">
    <property type="term" value="F:ATP binding"/>
    <property type="evidence" value="ECO:0007669"/>
    <property type="project" value="UniProtKB-KW"/>
</dbReference>
<evidence type="ECO:0000256" key="2">
    <source>
        <dbReference type="ARBA" id="ARBA00000711"/>
    </source>
</evidence>
<dbReference type="AlphaFoldDB" id="A0A1H0EMB2"/>
<dbReference type="InterPro" id="IPR027417">
    <property type="entry name" value="P-loop_NTPase"/>
</dbReference>
<evidence type="ECO:0000256" key="15">
    <source>
        <dbReference type="ARBA" id="ARBA00023134"/>
    </source>
</evidence>
<dbReference type="SUPFAM" id="SSF52540">
    <property type="entry name" value="P-loop containing nucleoside triphosphate hydrolases"/>
    <property type="match status" value="1"/>
</dbReference>
<keyword evidence="19" id="KW-1185">Reference proteome</keyword>
<evidence type="ECO:0000256" key="1">
    <source>
        <dbReference type="ARBA" id="ARBA00000312"/>
    </source>
</evidence>
<evidence type="ECO:0000256" key="17">
    <source>
        <dbReference type="ARBA" id="ARBA00030571"/>
    </source>
</evidence>
<evidence type="ECO:0000256" key="9">
    <source>
        <dbReference type="ARBA" id="ARBA00012523"/>
    </source>
</evidence>
<evidence type="ECO:0000256" key="5">
    <source>
        <dbReference type="ARBA" id="ARBA00004692"/>
    </source>
</evidence>